<evidence type="ECO:0000256" key="4">
    <source>
        <dbReference type="ARBA" id="ARBA00022679"/>
    </source>
</evidence>
<dbReference type="InterPro" id="IPR000014">
    <property type="entry name" value="PAS"/>
</dbReference>
<dbReference type="FunFam" id="3.30.70.270:FF:000001">
    <property type="entry name" value="Diguanylate cyclase domain protein"/>
    <property type="match status" value="1"/>
</dbReference>
<feature type="domain" description="EAL" evidence="14">
    <location>
        <begin position="909"/>
        <end position="1163"/>
    </location>
</feature>
<evidence type="ECO:0000256" key="11">
    <source>
        <dbReference type="SAM" id="Coils"/>
    </source>
</evidence>
<protein>
    <recommendedName>
        <fullName evidence="10">Sensor protein FixL</fullName>
        <ecNumber evidence="2">3.1.4.52</ecNumber>
    </recommendedName>
</protein>
<dbReference type="GO" id="GO:0071111">
    <property type="term" value="F:cyclic-guanylate-specific phosphodiesterase activity"/>
    <property type="evidence" value="ECO:0007669"/>
    <property type="project" value="UniProtKB-EC"/>
</dbReference>
<evidence type="ECO:0000313" key="16">
    <source>
        <dbReference type="EMBL" id="BBL72561.1"/>
    </source>
</evidence>
<evidence type="ECO:0000256" key="5">
    <source>
        <dbReference type="ARBA" id="ARBA00022741"/>
    </source>
</evidence>
<comment type="catalytic activity">
    <reaction evidence="8">
        <text>3',3'-c-di-GMP + H2O = 5'-phosphoguanylyl(3'-&gt;5')guanosine + H(+)</text>
        <dbReference type="Rhea" id="RHEA:24902"/>
        <dbReference type="ChEBI" id="CHEBI:15377"/>
        <dbReference type="ChEBI" id="CHEBI:15378"/>
        <dbReference type="ChEBI" id="CHEBI:58754"/>
        <dbReference type="ChEBI" id="CHEBI:58805"/>
        <dbReference type="EC" id="3.1.4.52"/>
    </reaction>
    <physiologicalReaction direction="left-to-right" evidence="8">
        <dbReference type="Rhea" id="RHEA:24903"/>
    </physiologicalReaction>
</comment>
<dbReference type="PROSITE" id="PS50883">
    <property type="entry name" value="EAL"/>
    <property type="match status" value="1"/>
</dbReference>
<dbReference type="Pfam" id="PF13426">
    <property type="entry name" value="PAS_9"/>
    <property type="match status" value="1"/>
</dbReference>
<dbReference type="PROSITE" id="PS50887">
    <property type="entry name" value="GGDEF"/>
    <property type="match status" value="1"/>
</dbReference>
<dbReference type="CDD" id="cd01948">
    <property type="entry name" value="EAL"/>
    <property type="match status" value="1"/>
</dbReference>
<keyword evidence="3" id="KW-0973">c-di-GMP</keyword>
<keyword evidence="4" id="KW-0808">Transferase</keyword>
<dbReference type="RefSeq" id="WP_221047628.1">
    <property type="nucleotide sequence ID" value="NZ_AP019782.1"/>
</dbReference>
<evidence type="ECO:0000256" key="10">
    <source>
        <dbReference type="ARBA" id="ARBA00070616"/>
    </source>
</evidence>
<dbReference type="SMART" id="SM00086">
    <property type="entry name" value="PAC"/>
    <property type="match status" value="4"/>
</dbReference>
<dbReference type="Pfam" id="PF00990">
    <property type="entry name" value="GGDEF"/>
    <property type="match status" value="1"/>
</dbReference>
<dbReference type="InterPro" id="IPR001610">
    <property type="entry name" value="PAC"/>
</dbReference>
<dbReference type="CDD" id="cd01949">
    <property type="entry name" value="GGDEF"/>
    <property type="match status" value="1"/>
</dbReference>
<dbReference type="CDD" id="cd00130">
    <property type="entry name" value="PAS"/>
    <property type="match status" value="5"/>
</dbReference>
<dbReference type="NCBIfam" id="TIGR00254">
    <property type="entry name" value="GGDEF"/>
    <property type="match status" value="1"/>
</dbReference>
<feature type="domain" description="PAS" evidence="12">
    <location>
        <begin position="336"/>
        <end position="409"/>
    </location>
</feature>
<dbReference type="NCBIfam" id="TIGR00229">
    <property type="entry name" value="sensory_box"/>
    <property type="match status" value="5"/>
</dbReference>
<sequence>MPCLVLATSLALIYQTWRQEPYAAGQMQAVYSEVAFGLSLTLLCWLLVRGRERALVTARALSDELARRQNVQKALEESEERWKFALEGAGDGVWDWHVADNKVYASSRWKEMLGYGQDELGDSLQEWEAHIHPEDLAQCYDGIRRHLEGETPIYVSEHRMRCKHGGYRWFLDRGMIIGRDENGKPLRVIGTHSDITERKAAERKLAENEARLRAVLETAVDAVIVIDAYGRIALFNPAAERIFGYHADEVLGCNVNLLMPEPYRSAHDGYLRRFMETGDARIIGIGREVVGRRKDGSQFPLDLAVGEMTVNGQRQFTGILRDISERKQAEALLKESESKLRLVMDNIAEVFWMADVDSEKTFYVSPGYERVWRHSCQELYDNPHSFFDAVHPDDRERVQANLATEKTGQPFECEFRIVWPDGTVRWIRDRGFPVPADSGPVKQYVGLAEDITELKRREQLEDELRIADAVAAERGQAEEKLRQQKERYQLLLNSIGKGIFGLDVQGRCTFCNPAGLTLLGYRHEADLVGKDIHCLIHHTLADGTPCDKERCEVRQALLTDEIIHGADDVFWRADGSSFFAEYWSYPQYENGEAIGAVVTFSDVTLHKEAEQSRLLAAKVFESSSEAILVTDSRNVIVSVNPAFTDITGYSAAEAIGQTPRILKSGRHDEAFYREMWSTLLKNGHWEGEIWDRRKNGEIYPKWTYINTIKIAGRIANFVAIFSDITERKASEEHIQRLAHYDVLTGLPNRLLFHARLDQALANAKRHETPLALMFIDLDRFKHINDSLGHAVGDQLLISVAQRLQSCLREIDTVARLGGDEFVVILEAVGAQDAARVAQKLIDELAPPHVFGSHSLVSTPSIGITVYPDHGFDAETLIRHADAAMYSAKEKGRNHYEFFTEEMAVVAESRAELESELRLALEKGQFQLFYQPKRVMDSGRITGMEALLRWQHPTKGLISPDRFIPVAEETGLILPIGEWVLQTACAQTKSWQSMGMEHLRVAINVSARQLQEPNILDRVSRILQETGLAPDRLELEITESLLMRDVNHSIKVLHGFKSLGISIAVDDFGTGYSSLSYLKRLPIDVLKIDQSFVRDISSDPEDRAIIQAIISLAHALNLVAVAEGVETEEQEAFLLREDCQVMQGYLLGRPVPAEQFEALIAARAAGAP</sequence>
<dbReference type="GO" id="GO:0006355">
    <property type="term" value="P:regulation of DNA-templated transcription"/>
    <property type="evidence" value="ECO:0007669"/>
    <property type="project" value="InterPro"/>
</dbReference>
<keyword evidence="5" id="KW-0547">Nucleotide-binding</keyword>
<feature type="domain" description="PAS" evidence="12">
    <location>
        <begin position="484"/>
        <end position="524"/>
    </location>
</feature>
<comment type="cofactor">
    <cofactor evidence="1">
        <name>Mg(2+)</name>
        <dbReference type="ChEBI" id="CHEBI:18420"/>
    </cofactor>
</comment>
<dbReference type="Pfam" id="PF00563">
    <property type="entry name" value="EAL"/>
    <property type="match status" value="1"/>
</dbReference>
<accession>A0A8D4VRL3</accession>
<dbReference type="PROSITE" id="PS50113">
    <property type="entry name" value="PAC"/>
    <property type="match status" value="3"/>
</dbReference>
<dbReference type="KEGG" id="moz:MoryE10_31670"/>
<dbReference type="PROSITE" id="PS50112">
    <property type="entry name" value="PAS"/>
    <property type="match status" value="5"/>
</dbReference>
<feature type="domain" description="PAC" evidence="13">
    <location>
        <begin position="285"/>
        <end position="335"/>
    </location>
</feature>
<keyword evidence="11" id="KW-0175">Coiled coil</keyword>
<feature type="domain" description="PAS" evidence="12">
    <location>
        <begin position="78"/>
        <end position="150"/>
    </location>
</feature>
<dbReference type="InterPro" id="IPR013767">
    <property type="entry name" value="PAS_fold"/>
</dbReference>
<dbReference type="AlphaFoldDB" id="A0A8D4VRL3"/>
<dbReference type="SMART" id="SM00091">
    <property type="entry name" value="PAS"/>
    <property type="match status" value="5"/>
</dbReference>
<keyword evidence="6" id="KW-0418">Kinase</keyword>
<reference evidence="16" key="1">
    <citation type="submission" date="2019-06" db="EMBL/GenBank/DDBJ databases">
        <title>Complete genome sequence of Methylogaea oryzae strain JCM16910.</title>
        <authorList>
            <person name="Asakawa S."/>
        </authorList>
    </citation>
    <scope>NUCLEOTIDE SEQUENCE</scope>
    <source>
        <strain evidence="16">E10</strain>
    </source>
</reference>
<dbReference type="Pfam" id="PF00989">
    <property type="entry name" value="PAS"/>
    <property type="match status" value="2"/>
</dbReference>
<feature type="domain" description="PAC" evidence="13">
    <location>
        <begin position="411"/>
        <end position="463"/>
    </location>
</feature>
<evidence type="ECO:0000313" key="17">
    <source>
        <dbReference type="Proteomes" id="UP000824988"/>
    </source>
</evidence>
<dbReference type="InterPro" id="IPR000160">
    <property type="entry name" value="GGDEF_dom"/>
</dbReference>
<dbReference type="Proteomes" id="UP000824988">
    <property type="component" value="Chromosome"/>
</dbReference>
<proteinExistence type="predicted"/>
<evidence type="ECO:0000259" key="13">
    <source>
        <dbReference type="PROSITE" id="PS50113"/>
    </source>
</evidence>
<feature type="domain" description="PAC" evidence="13">
    <location>
        <begin position="154"/>
        <end position="207"/>
    </location>
</feature>
<organism evidence="16 17">
    <name type="scientific">Methylogaea oryzae</name>
    <dbReference type="NCBI Taxonomy" id="1295382"/>
    <lineage>
        <taxon>Bacteria</taxon>
        <taxon>Pseudomonadati</taxon>
        <taxon>Pseudomonadota</taxon>
        <taxon>Gammaproteobacteria</taxon>
        <taxon>Methylococcales</taxon>
        <taxon>Methylococcaceae</taxon>
        <taxon>Methylogaea</taxon>
    </lineage>
</organism>
<dbReference type="FunFam" id="3.30.450.20:FF:000060">
    <property type="entry name" value="Sensor protein FixL"/>
    <property type="match status" value="1"/>
</dbReference>
<dbReference type="InterPro" id="IPR052155">
    <property type="entry name" value="Biofilm_reg_signaling"/>
</dbReference>
<dbReference type="GO" id="GO:0071732">
    <property type="term" value="P:cellular response to nitric oxide"/>
    <property type="evidence" value="ECO:0007669"/>
    <property type="project" value="UniProtKB-ARBA"/>
</dbReference>
<evidence type="ECO:0000256" key="3">
    <source>
        <dbReference type="ARBA" id="ARBA00022636"/>
    </source>
</evidence>
<evidence type="ECO:0000256" key="8">
    <source>
        <dbReference type="ARBA" id="ARBA00051114"/>
    </source>
</evidence>
<evidence type="ECO:0000256" key="7">
    <source>
        <dbReference type="ARBA" id="ARBA00022840"/>
    </source>
</evidence>
<evidence type="ECO:0000256" key="9">
    <source>
        <dbReference type="ARBA" id="ARBA00059827"/>
    </source>
</evidence>
<keyword evidence="17" id="KW-1185">Reference proteome</keyword>
<feature type="domain" description="GGDEF" evidence="15">
    <location>
        <begin position="768"/>
        <end position="900"/>
    </location>
</feature>
<gene>
    <name evidence="16" type="ORF">MoryE10_31670</name>
</gene>
<dbReference type="InterPro" id="IPR001633">
    <property type="entry name" value="EAL_dom"/>
</dbReference>
<feature type="domain" description="PAS" evidence="12">
    <location>
        <begin position="612"/>
        <end position="658"/>
    </location>
</feature>
<evidence type="ECO:0000259" key="15">
    <source>
        <dbReference type="PROSITE" id="PS50887"/>
    </source>
</evidence>
<evidence type="ECO:0000256" key="6">
    <source>
        <dbReference type="ARBA" id="ARBA00022777"/>
    </source>
</evidence>
<name>A0A8D4VRL3_9GAMM</name>
<evidence type="ECO:0000256" key="2">
    <source>
        <dbReference type="ARBA" id="ARBA00012282"/>
    </source>
</evidence>
<dbReference type="GO" id="GO:0016301">
    <property type="term" value="F:kinase activity"/>
    <property type="evidence" value="ECO:0007669"/>
    <property type="project" value="UniProtKB-KW"/>
</dbReference>
<feature type="coiled-coil region" evidence="11">
    <location>
        <begin position="467"/>
        <end position="494"/>
    </location>
</feature>
<dbReference type="EMBL" id="AP019782">
    <property type="protein sequence ID" value="BBL72561.1"/>
    <property type="molecule type" value="Genomic_DNA"/>
</dbReference>
<dbReference type="GO" id="GO:0005524">
    <property type="term" value="F:ATP binding"/>
    <property type="evidence" value="ECO:0007669"/>
    <property type="project" value="UniProtKB-KW"/>
</dbReference>
<dbReference type="InterPro" id="IPR000700">
    <property type="entry name" value="PAS-assoc_C"/>
</dbReference>
<dbReference type="SMART" id="SM00052">
    <property type="entry name" value="EAL"/>
    <property type="match status" value="1"/>
</dbReference>
<dbReference type="Pfam" id="PF08447">
    <property type="entry name" value="PAS_3"/>
    <property type="match status" value="2"/>
</dbReference>
<evidence type="ECO:0000256" key="1">
    <source>
        <dbReference type="ARBA" id="ARBA00001946"/>
    </source>
</evidence>
<dbReference type="SMART" id="SM00267">
    <property type="entry name" value="GGDEF"/>
    <property type="match status" value="1"/>
</dbReference>
<evidence type="ECO:0000259" key="14">
    <source>
        <dbReference type="PROSITE" id="PS50883"/>
    </source>
</evidence>
<dbReference type="FunFam" id="3.20.20.450:FF:000001">
    <property type="entry name" value="Cyclic di-GMP phosphodiesterase yahA"/>
    <property type="match status" value="1"/>
</dbReference>
<dbReference type="EC" id="3.1.4.52" evidence="2"/>
<dbReference type="PANTHER" id="PTHR44757:SF2">
    <property type="entry name" value="BIOFILM ARCHITECTURE MAINTENANCE PROTEIN MBAA"/>
    <property type="match status" value="1"/>
</dbReference>
<dbReference type="InterPro" id="IPR013655">
    <property type="entry name" value="PAS_fold_3"/>
</dbReference>
<keyword evidence="7" id="KW-0067">ATP-binding</keyword>
<comment type="function">
    <text evidence="9">Putative oxygen sensor; modulates the activity of FixJ, a transcriptional activator of nitrogen fixation fixK gene. FixL probably acts as a kinase that phosphorylates FixJ.</text>
</comment>
<evidence type="ECO:0000259" key="12">
    <source>
        <dbReference type="PROSITE" id="PS50112"/>
    </source>
</evidence>
<dbReference type="PANTHER" id="PTHR44757">
    <property type="entry name" value="DIGUANYLATE CYCLASE DGCP"/>
    <property type="match status" value="1"/>
</dbReference>
<feature type="domain" description="PAS" evidence="12">
    <location>
        <begin position="208"/>
        <end position="278"/>
    </location>
</feature>